<dbReference type="Pfam" id="PF19271">
    <property type="entry name" value="Nis1"/>
    <property type="match status" value="1"/>
</dbReference>
<dbReference type="OrthoDB" id="2841294at2759"/>
<name>A0A0C3F0L3_PILCF</name>
<dbReference type="EMBL" id="KN833080">
    <property type="protein sequence ID" value="KIM73511.1"/>
    <property type="molecule type" value="Genomic_DNA"/>
</dbReference>
<dbReference type="AlphaFoldDB" id="A0A0C3F0L3"/>
<reference evidence="2" key="2">
    <citation type="submission" date="2015-01" db="EMBL/GenBank/DDBJ databases">
        <title>Evolutionary Origins and Diversification of the Mycorrhizal Mutualists.</title>
        <authorList>
            <consortium name="DOE Joint Genome Institute"/>
            <consortium name="Mycorrhizal Genomics Consortium"/>
            <person name="Kohler A."/>
            <person name="Kuo A."/>
            <person name="Nagy L.G."/>
            <person name="Floudas D."/>
            <person name="Copeland A."/>
            <person name="Barry K.W."/>
            <person name="Cichocki N."/>
            <person name="Veneault-Fourrey C."/>
            <person name="LaButti K."/>
            <person name="Lindquist E.A."/>
            <person name="Lipzen A."/>
            <person name="Lundell T."/>
            <person name="Morin E."/>
            <person name="Murat C."/>
            <person name="Riley R."/>
            <person name="Ohm R."/>
            <person name="Sun H."/>
            <person name="Tunlid A."/>
            <person name="Henrissat B."/>
            <person name="Grigoriev I.V."/>
            <person name="Hibbett D.S."/>
            <person name="Martin F."/>
        </authorList>
    </citation>
    <scope>NUCLEOTIDE SEQUENCE [LARGE SCALE GENOMIC DNA]</scope>
    <source>
        <strain evidence="2">F 1598</strain>
    </source>
</reference>
<sequence>MAGLWLISYTTNSLNMKYFSFAAVLSLFIISAFAEIIEIGAPPDGTQVKPGQKIKVEVIQPNSIEGPIEVGLVISFLSCTTFNDSICPPPNQQLGSILYNGPYNPQYPNPNPYHLQPHQNFTVTIPSGASQGKGQLAVTSFELRGAGPSPTYNIRNITLNVI</sequence>
<reference evidence="1 2" key="1">
    <citation type="submission" date="2014-04" db="EMBL/GenBank/DDBJ databases">
        <authorList>
            <consortium name="DOE Joint Genome Institute"/>
            <person name="Kuo A."/>
            <person name="Tarkka M."/>
            <person name="Buscot F."/>
            <person name="Kohler A."/>
            <person name="Nagy L.G."/>
            <person name="Floudas D."/>
            <person name="Copeland A."/>
            <person name="Barry K.W."/>
            <person name="Cichocki N."/>
            <person name="Veneault-Fourrey C."/>
            <person name="LaButti K."/>
            <person name="Lindquist E.A."/>
            <person name="Lipzen A."/>
            <person name="Lundell T."/>
            <person name="Morin E."/>
            <person name="Murat C."/>
            <person name="Sun H."/>
            <person name="Tunlid A."/>
            <person name="Henrissat B."/>
            <person name="Grigoriev I.V."/>
            <person name="Hibbett D.S."/>
            <person name="Martin F."/>
            <person name="Nordberg H.P."/>
            <person name="Cantor M.N."/>
            <person name="Hua S.X."/>
        </authorList>
    </citation>
    <scope>NUCLEOTIDE SEQUENCE [LARGE SCALE GENOMIC DNA]</scope>
    <source>
        <strain evidence="1 2">F 1598</strain>
    </source>
</reference>
<evidence type="ECO:0000313" key="1">
    <source>
        <dbReference type="EMBL" id="KIM73511.1"/>
    </source>
</evidence>
<dbReference type="Proteomes" id="UP000054166">
    <property type="component" value="Unassembled WGS sequence"/>
</dbReference>
<protein>
    <submittedName>
        <fullName evidence="1">Uncharacterized protein</fullName>
    </submittedName>
</protein>
<accession>A0A0C3F0L3</accession>
<evidence type="ECO:0000313" key="2">
    <source>
        <dbReference type="Proteomes" id="UP000054166"/>
    </source>
</evidence>
<organism evidence="1 2">
    <name type="scientific">Piloderma croceum (strain F 1598)</name>
    <dbReference type="NCBI Taxonomy" id="765440"/>
    <lineage>
        <taxon>Eukaryota</taxon>
        <taxon>Fungi</taxon>
        <taxon>Dikarya</taxon>
        <taxon>Basidiomycota</taxon>
        <taxon>Agaricomycotina</taxon>
        <taxon>Agaricomycetes</taxon>
        <taxon>Agaricomycetidae</taxon>
        <taxon>Atheliales</taxon>
        <taxon>Atheliaceae</taxon>
        <taxon>Piloderma</taxon>
    </lineage>
</organism>
<keyword evidence="2" id="KW-1185">Reference proteome</keyword>
<gene>
    <name evidence="1" type="ORF">PILCRDRAFT_726688</name>
</gene>
<proteinExistence type="predicted"/>
<dbReference type="InterPro" id="IPR045469">
    <property type="entry name" value="Nis1"/>
</dbReference>
<dbReference type="HOGENOM" id="CLU_137500_0_0_1"/>
<dbReference type="InParanoid" id="A0A0C3F0L3"/>